<comment type="caution">
    <text evidence="1">The sequence shown here is derived from an EMBL/GenBank/DDBJ whole genome shotgun (WGS) entry which is preliminary data.</text>
</comment>
<evidence type="ECO:0000313" key="1">
    <source>
        <dbReference type="EMBL" id="NMQ28492.1"/>
    </source>
</evidence>
<dbReference type="EMBL" id="SPMY01000033">
    <property type="protein sequence ID" value="NMQ28492.1"/>
    <property type="molecule type" value="Genomic_DNA"/>
</dbReference>
<sequence>MAEAVQPGIHSPKITNVTPANGVRIVADVVVGQLPQPVQTGVDAGRPSPVGFEGARWSVHRVAPGLI</sequence>
<name>A0ABX1U013_9PROT</name>
<proteinExistence type="predicted"/>
<keyword evidence="2" id="KW-1185">Reference proteome</keyword>
<reference evidence="1 2" key="1">
    <citation type="submission" date="2019-03" db="EMBL/GenBank/DDBJ databases">
        <title>Metabolic reconstructions from genomes of highly enriched 'Candidatus Accumulibacter' and 'Candidatus Competibacter' bioreactor populations.</title>
        <authorList>
            <person name="Annavajhala M.K."/>
            <person name="Welles L."/>
            <person name="Abbas B."/>
            <person name="Sorokin D."/>
            <person name="Park H."/>
            <person name="Van Loosdrecht M."/>
            <person name="Chandran K."/>
        </authorList>
    </citation>
    <scope>NUCLEOTIDE SEQUENCE [LARGE SCALE GENOMIC DNA]</scope>
    <source>
        <strain evidence="1 2">SBR_S</strain>
    </source>
</reference>
<protein>
    <submittedName>
        <fullName evidence="1">Uncharacterized protein</fullName>
    </submittedName>
</protein>
<organism evidence="1 2">
    <name type="scientific">Candidatus Accumulibacter phosphatis</name>
    <dbReference type="NCBI Taxonomy" id="327160"/>
    <lineage>
        <taxon>Bacteria</taxon>
        <taxon>Pseudomonadati</taxon>
        <taxon>Pseudomonadota</taxon>
        <taxon>Betaproteobacteria</taxon>
        <taxon>Candidatus Accumulibacter</taxon>
    </lineage>
</organism>
<gene>
    <name evidence="1" type="ORF">E4Q23_12455</name>
</gene>
<dbReference type="Proteomes" id="UP000749010">
    <property type="component" value="Unassembled WGS sequence"/>
</dbReference>
<accession>A0ABX1U013</accession>
<evidence type="ECO:0000313" key="2">
    <source>
        <dbReference type="Proteomes" id="UP000749010"/>
    </source>
</evidence>